<feature type="compositionally biased region" description="Polar residues" evidence="1">
    <location>
        <begin position="669"/>
        <end position="678"/>
    </location>
</feature>
<evidence type="ECO:0000313" key="2">
    <source>
        <dbReference type="EMBL" id="KAK6347073.1"/>
    </source>
</evidence>
<feature type="region of interest" description="Disordered" evidence="1">
    <location>
        <begin position="481"/>
        <end position="516"/>
    </location>
</feature>
<organism evidence="2 3">
    <name type="scientific">Orbilia brochopaga</name>
    <dbReference type="NCBI Taxonomy" id="3140254"/>
    <lineage>
        <taxon>Eukaryota</taxon>
        <taxon>Fungi</taxon>
        <taxon>Dikarya</taxon>
        <taxon>Ascomycota</taxon>
        <taxon>Pezizomycotina</taxon>
        <taxon>Orbiliomycetes</taxon>
        <taxon>Orbiliales</taxon>
        <taxon>Orbiliaceae</taxon>
        <taxon>Orbilia</taxon>
    </lineage>
</organism>
<sequence>MDDWATSSPWAETANDDNFDTFQSPAPPPPVASNGPKHAPGGGGVANGHPSFKAHKDEPFGNGWGFGDHDISHGTDAHVGWKLTEPPVTPNGDGTVDPIGLSRLKPAKHDWEYKNEWAKSEEDFSQPQVLSVWDKGDDWVKPESPRPETADQQHPKESAVAPVIHDEEPIAPPVPAIPIIDIKADQPEASIDTHTPEPPGQLTVDSSVTNLDTRRPSLKTTDLEAPSPRATSPRPASFVGDDFGDFEDEDDSADPIDFQDAPTFSPEREAFAKREIDIDNIVVGSLSVLDGLYNTRPFELPAGSDGSEIISTTSQRKTWYKLIRKESARNSIQGEDVLRVRWSGSEVQQRVHDIVKRWISEDRISGRTMVGRNSGGSFDWNSSPPSSSGQSGPQSPTRSSFPPPKATFNPPTRSSTAATSPVTPKSPSFGWNSVQSPRSPGIGWAGNKGAASAKPASNTGFTQGQTIGSPVGISAFSILSQNSPRPASRHMASNSVDLPRTKATQASARPTSLLVEPSSRSLFGELAAMRSPPAVQSSKAPPPPLASSMDFSIFESKPVAKEPQTPVNTSFDDDFGDFEGSDFQSPSTPQLPTHVSPKPGFQVASPQAQPKVVPPTFEPVAPFSASGKPIHPLHSEPSIRSSFDAVIEAPDVAQAAAPMSNLRAFSPPQAMSQSTTDPWGSFDIFDAPKPSQPVTGLATAGPASSPPTQRLPQRPPGPPNGKSPGFAEPKRPALPILFARPSIPSRSASKPAEKSDDFDDWGEMVTTPSSDQKAEWAPSQTPKLSVSSEPETQVRRRSWTLDMFGSPEDNITSANPVDLLDKPKPATSSKKVPSPISINKMNNMPTIPGTPSPGAMGLFSPGVLVPQRNSASNPSSVRGSLDASRQNPPTPRNASLTSLNSLSSMGAKPEETAASIKQITPPKLQTQPPKPAPSPQPSVSSPLSTEWNDADFGFFEEATPAPKEKVAEVKSAASTSTPSHRSTGSIGGVSAQRAGGKFGHSAKGSVTMAPIVGKKDEDATFKEIIDLLPDMGYMLK</sequence>
<feature type="compositionally biased region" description="Polar residues" evidence="1">
    <location>
        <begin position="481"/>
        <end position="510"/>
    </location>
</feature>
<feature type="compositionally biased region" description="Low complexity" evidence="1">
    <location>
        <begin position="382"/>
        <end position="400"/>
    </location>
</feature>
<feature type="region of interest" description="Disordered" evidence="1">
    <location>
        <begin position="1"/>
        <end position="101"/>
    </location>
</feature>
<feature type="compositionally biased region" description="Polar residues" evidence="1">
    <location>
        <begin position="972"/>
        <end position="984"/>
    </location>
</feature>
<feature type="region of interest" description="Disordered" evidence="1">
    <location>
        <begin position="558"/>
        <end position="619"/>
    </location>
</feature>
<keyword evidence="3" id="KW-1185">Reference proteome</keyword>
<feature type="compositionally biased region" description="Basic and acidic residues" evidence="1">
    <location>
        <begin position="134"/>
        <end position="157"/>
    </location>
</feature>
<feature type="compositionally biased region" description="Acidic residues" evidence="1">
    <location>
        <begin position="242"/>
        <end position="254"/>
    </location>
</feature>
<feature type="compositionally biased region" description="Acidic residues" evidence="1">
    <location>
        <begin position="571"/>
        <end position="580"/>
    </location>
</feature>
<feature type="compositionally biased region" description="Polar residues" evidence="1">
    <location>
        <begin position="867"/>
        <end position="887"/>
    </location>
</feature>
<feature type="region of interest" description="Disordered" evidence="1">
    <location>
        <begin position="664"/>
        <end position="1004"/>
    </location>
</feature>
<evidence type="ECO:0000313" key="3">
    <source>
        <dbReference type="Proteomes" id="UP001375240"/>
    </source>
</evidence>
<evidence type="ECO:0000256" key="1">
    <source>
        <dbReference type="SAM" id="MobiDB-lite"/>
    </source>
</evidence>
<dbReference type="Proteomes" id="UP001375240">
    <property type="component" value="Unassembled WGS sequence"/>
</dbReference>
<proteinExistence type="predicted"/>
<reference evidence="2 3" key="1">
    <citation type="submission" date="2019-10" db="EMBL/GenBank/DDBJ databases">
        <authorList>
            <person name="Palmer J.M."/>
        </authorList>
    </citation>
    <scope>NUCLEOTIDE SEQUENCE [LARGE SCALE GENOMIC DNA]</scope>
    <source>
        <strain evidence="2 3">TWF696</strain>
    </source>
</reference>
<feature type="compositionally biased region" description="Polar residues" evidence="1">
    <location>
        <begin position="584"/>
        <end position="593"/>
    </location>
</feature>
<gene>
    <name evidence="2" type="ORF">TWF696_007153</name>
</gene>
<feature type="compositionally biased region" description="Polar residues" evidence="1">
    <location>
        <begin position="455"/>
        <end position="465"/>
    </location>
</feature>
<dbReference type="AlphaFoldDB" id="A0AAV9UV99"/>
<feature type="compositionally biased region" description="Polar residues" evidence="1">
    <location>
        <begin position="1"/>
        <end position="10"/>
    </location>
</feature>
<feature type="compositionally biased region" description="Polar residues" evidence="1">
    <location>
        <begin position="826"/>
        <end position="845"/>
    </location>
</feature>
<comment type="caution">
    <text evidence="2">The sequence shown here is derived from an EMBL/GenBank/DDBJ whole genome shotgun (WGS) entry which is preliminary data.</text>
</comment>
<name>A0AAV9UV99_9PEZI</name>
<feature type="compositionally biased region" description="Low complexity" evidence="1">
    <location>
        <begin position="895"/>
        <end position="904"/>
    </location>
</feature>
<accession>A0AAV9UV99</accession>
<feature type="compositionally biased region" description="Low complexity" evidence="1">
    <location>
        <begin position="225"/>
        <end position="241"/>
    </location>
</feature>
<feature type="region of interest" description="Disordered" evidence="1">
    <location>
        <begin position="118"/>
        <end position="262"/>
    </location>
</feature>
<feature type="compositionally biased region" description="Basic and acidic residues" evidence="1">
    <location>
        <begin position="67"/>
        <end position="76"/>
    </location>
</feature>
<dbReference type="EMBL" id="JAVHNQ010000005">
    <property type="protein sequence ID" value="KAK6347073.1"/>
    <property type="molecule type" value="Genomic_DNA"/>
</dbReference>
<protein>
    <submittedName>
        <fullName evidence="2">Uncharacterized protein</fullName>
    </submittedName>
</protein>
<feature type="compositionally biased region" description="Low complexity" evidence="1">
    <location>
        <begin position="917"/>
        <end position="927"/>
    </location>
</feature>
<feature type="compositionally biased region" description="Polar residues" evidence="1">
    <location>
        <begin position="778"/>
        <end position="791"/>
    </location>
</feature>
<feature type="region of interest" description="Disordered" evidence="1">
    <location>
        <begin position="367"/>
        <end position="465"/>
    </location>
</feature>
<feature type="compositionally biased region" description="Polar residues" evidence="1">
    <location>
        <begin position="409"/>
        <end position="438"/>
    </location>
</feature>